<evidence type="ECO:0000256" key="5">
    <source>
        <dbReference type="ARBA" id="ARBA00022617"/>
    </source>
</evidence>
<dbReference type="PRINTS" id="PR00385">
    <property type="entry name" value="P450"/>
</dbReference>
<evidence type="ECO:0000256" key="11">
    <source>
        <dbReference type="ARBA" id="ARBA00023033"/>
    </source>
</evidence>
<protein>
    <recommendedName>
        <fullName evidence="18">Cytochrome P450</fullName>
    </recommendedName>
</protein>
<keyword evidence="7 14" id="KW-0479">Metal-binding</keyword>
<dbReference type="InterPro" id="IPR050364">
    <property type="entry name" value="Cytochrome_P450_fung"/>
</dbReference>
<evidence type="ECO:0000256" key="2">
    <source>
        <dbReference type="ARBA" id="ARBA00004167"/>
    </source>
</evidence>
<evidence type="ECO:0000256" key="12">
    <source>
        <dbReference type="ARBA" id="ARBA00023136"/>
    </source>
</evidence>
<evidence type="ECO:0000256" key="10">
    <source>
        <dbReference type="ARBA" id="ARBA00023004"/>
    </source>
</evidence>
<dbReference type="PANTHER" id="PTHR46300:SF2">
    <property type="entry name" value="CYTOCHROME P450 MONOOXYGENASE ALNH-RELATED"/>
    <property type="match status" value="1"/>
</dbReference>
<proteinExistence type="inferred from homology"/>
<keyword evidence="10 14" id="KW-0408">Iron</keyword>
<evidence type="ECO:0008006" key="18">
    <source>
        <dbReference type="Google" id="ProtNLM"/>
    </source>
</evidence>
<comment type="pathway">
    <text evidence="3">Secondary metabolite biosynthesis.</text>
</comment>
<dbReference type="EMBL" id="JBANRG010000088">
    <property type="protein sequence ID" value="KAK7437155.1"/>
    <property type="molecule type" value="Genomic_DNA"/>
</dbReference>
<keyword evidence="11 14" id="KW-0503">Monooxygenase</keyword>
<evidence type="ECO:0000256" key="4">
    <source>
        <dbReference type="ARBA" id="ARBA00010617"/>
    </source>
</evidence>
<keyword evidence="12" id="KW-0472">Membrane</keyword>
<evidence type="ECO:0000256" key="9">
    <source>
        <dbReference type="ARBA" id="ARBA00023002"/>
    </source>
</evidence>
<keyword evidence="9 14" id="KW-0560">Oxidoreductase</keyword>
<keyword evidence="8" id="KW-1133">Transmembrane helix</keyword>
<evidence type="ECO:0000313" key="17">
    <source>
        <dbReference type="Proteomes" id="UP001498398"/>
    </source>
</evidence>
<gene>
    <name evidence="16" type="ORF">VKT23_018782</name>
</gene>
<comment type="cofactor">
    <cofactor evidence="1">
        <name>heme</name>
        <dbReference type="ChEBI" id="CHEBI:30413"/>
    </cofactor>
</comment>
<keyword evidence="6" id="KW-0812">Transmembrane</keyword>
<dbReference type="PANTHER" id="PTHR46300">
    <property type="entry name" value="P450, PUTATIVE (EUROFUNG)-RELATED-RELATED"/>
    <property type="match status" value="1"/>
</dbReference>
<dbReference type="InterPro" id="IPR002401">
    <property type="entry name" value="Cyt_P450_E_grp-I"/>
</dbReference>
<evidence type="ECO:0000256" key="1">
    <source>
        <dbReference type="ARBA" id="ARBA00001971"/>
    </source>
</evidence>
<comment type="caution">
    <text evidence="16">The sequence shown here is derived from an EMBL/GenBank/DDBJ whole genome shotgun (WGS) entry which is preliminary data.</text>
</comment>
<evidence type="ECO:0000313" key="16">
    <source>
        <dbReference type="EMBL" id="KAK7437155.1"/>
    </source>
</evidence>
<evidence type="ECO:0000256" key="8">
    <source>
        <dbReference type="ARBA" id="ARBA00022989"/>
    </source>
</evidence>
<keyword evidence="13" id="KW-0325">Glycoprotein</keyword>
<comment type="subcellular location">
    <subcellularLocation>
        <location evidence="2">Membrane</location>
        <topology evidence="2">Single-pass membrane protein</topology>
    </subcellularLocation>
</comment>
<dbReference type="PROSITE" id="PS00086">
    <property type="entry name" value="CYTOCHROME_P450"/>
    <property type="match status" value="1"/>
</dbReference>
<organism evidence="16 17">
    <name type="scientific">Marasmiellus scandens</name>
    <dbReference type="NCBI Taxonomy" id="2682957"/>
    <lineage>
        <taxon>Eukaryota</taxon>
        <taxon>Fungi</taxon>
        <taxon>Dikarya</taxon>
        <taxon>Basidiomycota</taxon>
        <taxon>Agaricomycotina</taxon>
        <taxon>Agaricomycetes</taxon>
        <taxon>Agaricomycetidae</taxon>
        <taxon>Agaricales</taxon>
        <taxon>Marasmiineae</taxon>
        <taxon>Omphalotaceae</taxon>
        <taxon>Marasmiellus</taxon>
    </lineage>
</organism>
<evidence type="ECO:0000256" key="6">
    <source>
        <dbReference type="ARBA" id="ARBA00022692"/>
    </source>
</evidence>
<evidence type="ECO:0000256" key="15">
    <source>
        <dbReference type="SAM" id="SignalP"/>
    </source>
</evidence>
<keyword evidence="15" id="KW-0732">Signal</keyword>
<name>A0ABR1IQN6_9AGAR</name>
<evidence type="ECO:0000256" key="3">
    <source>
        <dbReference type="ARBA" id="ARBA00005179"/>
    </source>
</evidence>
<accession>A0ABR1IQN6</accession>
<dbReference type="PRINTS" id="PR00463">
    <property type="entry name" value="EP450I"/>
</dbReference>
<dbReference type="Pfam" id="PF00067">
    <property type="entry name" value="p450"/>
    <property type="match status" value="1"/>
</dbReference>
<comment type="similarity">
    <text evidence="4 14">Belongs to the cytochrome P450 family.</text>
</comment>
<dbReference type="InterPro" id="IPR001128">
    <property type="entry name" value="Cyt_P450"/>
</dbReference>
<dbReference type="InterPro" id="IPR017972">
    <property type="entry name" value="Cyt_P450_CS"/>
</dbReference>
<evidence type="ECO:0000256" key="7">
    <source>
        <dbReference type="ARBA" id="ARBA00022723"/>
    </source>
</evidence>
<keyword evidence="5 14" id="KW-0349">Heme</keyword>
<feature type="signal peptide" evidence="15">
    <location>
        <begin position="1"/>
        <end position="25"/>
    </location>
</feature>
<evidence type="ECO:0000256" key="13">
    <source>
        <dbReference type="ARBA" id="ARBA00023180"/>
    </source>
</evidence>
<dbReference type="InterPro" id="IPR036396">
    <property type="entry name" value="Cyt_P450_sf"/>
</dbReference>
<dbReference type="Proteomes" id="UP001498398">
    <property type="component" value="Unassembled WGS sequence"/>
</dbReference>
<dbReference type="Gene3D" id="1.10.630.10">
    <property type="entry name" value="Cytochrome P450"/>
    <property type="match status" value="1"/>
</dbReference>
<dbReference type="CDD" id="cd11065">
    <property type="entry name" value="CYP64-like"/>
    <property type="match status" value="1"/>
</dbReference>
<evidence type="ECO:0000256" key="14">
    <source>
        <dbReference type="RuleBase" id="RU000461"/>
    </source>
</evidence>
<reference evidence="16 17" key="1">
    <citation type="submission" date="2024-01" db="EMBL/GenBank/DDBJ databases">
        <title>A draft genome for the cacao thread blight pathogen Marasmiellus scandens.</title>
        <authorList>
            <person name="Baruah I.K."/>
            <person name="Leung J."/>
            <person name="Bukari Y."/>
            <person name="Amoako-Attah I."/>
            <person name="Meinhardt L.W."/>
            <person name="Bailey B.A."/>
            <person name="Cohen S.P."/>
        </authorList>
    </citation>
    <scope>NUCLEOTIDE SEQUENCE [LARGE SCALE GENOMIC DNA]</scope>
    <source>
        <strain evidence="16 17">GH-19</strain>
    </source>
</reference>
<dbReference type="SUPFAM" id="SSF48264">
    <property type="entry name" value="Cytochrome P450"/>
    <property type="match status" value="1"/>
</dbReference>
<sequence>MSPELSLLVASFLLFLVFRLARVGSRESSLPPGPPTIPLLGNVHMFPSQSIYLKFTDWAKQYGDFYSLKMGGQTIIVLSSAKAVKEFMDMRSTSTADRPPAYIPEQVHEGDSLVLGRYSEGWRMMRKAVHAVLTPSSAMQTSSIQFAESTQLMYDLLNDPKSHFKHIRRLSASVIFSTLYGKRVPRYDSYEAASFFHHIHIQEHLFMPGAHLPVDIFPFLKYLPEGPLAPWKKECKELKDLHHMLYFGSLEQCKERLDKGEGTDCLMEQVLACQEKFGLTWHQVGYIGGTLIEGGIDTSTSMLQMLVMVLSCHPEVQRKAQEEIDHTIGDRIPRLDDIKNLPYIQAIIKELGRFRPPLPFGIPHATIQNEEYRGYTIPKGCTLFQNQWGIFHDPEIFDHPDQFWPERYLQTRYGTKQGVDDSHFRDSIIFGAGRRICPGMHIGNLSLEINVTNLIWAFDFSNAKDPDTGLEIPIDLNRVSTGFALQPLPFECEIQPRSQRKVELIHQAFVDATDSFKQYEGSLKQEDKDYIARIRSGLL</sequence>
<keyword evidence="17" id="KW-1185">Reference proteome</keyword>
<feature type="chain" id="PRO_5045318759" description="Cytochrome P450" evidence="15">
    <location>
        <begin position="26"/>
        <end position="539"/>
    </location>
</feature>